<reference evidence="1" key="1">
    <citation type="journal article" date="2023" name="Nat. Commun.">
        <title>Diploid and tetraploid genomes of Acorus and the evolution of monocots.</title>
        <authorList>
            <person name="Ma L."/>
            <person name="Liu K.W."/>
            <person name="Li Z."/>
            <person name="Hsiao Y.Y."/>
            <person name="Qi Y."/>
            <person name="Fu T."/>
            <person name="Tang G.D."/>
            <person name="Zhang D."/>
            <person name="Sun W.H."/>
            <person name="Liu D.K."/>
            <person name="Li Y."/>
            <person name="Chen G.Z."/>
            <person name="Liu X.D."/>
            <person name="Liao X.Y."/>
            <person name="Jiang Y.T."/>
            <person name="Yu X."/>
            <person name="Hao Y."/>
            <person name="Huang J."/>
            <person name="Zhao X.W."/>
            <person name="Ke S."/>
            <person name="Chen Y.Y."/>
            <person name="Wu W.L."/>
            <person name="Hsu J.L."/>
            <person name="Lin Y.F."/>
            <person name="Huang M.D."/>
            <person name="Li C.Y."/>
            <person name="Huang L."/>
            <person name="Wang Z.W."/>
            <person name="Zhao X."/>
            <person name="Zhong W.Y."/>
            <person name="Peng D.H."/>
            <person name="Ahmad S."/>
            <person name="Lan S."/>
            <person name="Zhang J.S."/>
            <person name="Tsai W.C."/>
            <person name="Van de Peer Y."/>
            <person name="Liu Z.J."/>
        </authorList>
    </citation>
    <scope>NUCLEOTIDE SEQUENCE</scope>
    <source>
        <strain evidence="1">CP</strain>
    </source>
</reference>
<dbReference type="SUPFAM" id="SSF56219">
    <property type="entry name" value="DNase I-like"/>
    <property type="match status" value="1"/>
</dbReference>
<evidence type="ECO:0000313" key="1">
    <source>
        <dbReference type="EMBL" id="KAK1310832.1"/>
    </source>
</evidence>
<comment type="caution">
    <text evidence="1">The sequence shown here is derived from an EMBL/GenBank/DDBJ whole genome shotgun (WGS) entry which is preliminary data.</text>
</comment>
<organism evidence="1 2">
    <name type="scientific">Acorus calamus</name>
    <name type="common">Sweet flag</name>
    <dbReference type="NCBI Taxonomy" id="4465"/>
    <lineage>
        <taxon>Eukaryota</taxon>
        <taxon>Viridiplantae</taxon>
        <taxon>Streptophyta</taxon>
        <taxon>Embryophyta</taxon>
        <taxon>Tracheophyta</taxon>
        <taxon>Spermatophyta</taxon>
        <taxon>Magnoliopsida</taxon>
        <taxon>Liliopsida</taxon>
        <taxon>Acoraceae</taxon>
        <taxon>Acorus</taxon>
    </lineage>
</organism>
<dbReference type="EMBL" id="JAUJYO010000008">
    <property type="protein sequence ID" value="KAK1310832.1"/>
    <property type="molecule type" value="Genomic_DNA"/>
</dbReference>
<dbReference type="AlphaFoldDB" id="A0AAV9EBT2"/>
<proteinExistence type="predicted"/>
<evidence type="ECO:0008006" key="3">
    <source>
        <dbReference type="Google" id="ProtNLM"/>
    </source>
</evidence>
<accession>A0AAV9EBT2</accession>
<sequence>MYKFLCWNIRGLNDLGKKVAVKEVVMAQGLHLVCLQETKMEVFSSHDLRMIGGNRLSAFEAKATVGASGEFSGDRSGLVFMGRMETINVKSYGKDSVLSRVIGIIRGVLWLLQRSQFRELVETNWAIAIPRLQGPRKVAFKLKRLKFLLKRWNTEQRRARRARKSGIGSEVDMLLDRREEVAALSVAEREQRLQGETRMFLEGLADAEDVPSYVAAHPFGQPAITATDPNWYFYSQIIHSFSNDH</sequence>
<name>A0AAV9EBT2_ACOCL</name>
<dbReference type="Gene3D" id="3.60.10.10">
    <property type="entry name" value="Endonuclease/exonuclease/phosphatase"/>
    <property type="match status" value="1"/>
</dbReference>
<reference evidence="1" key="2">
    <citation type="submission" date="2023-06" db="EMBL/GenBank/DDBJ databases">
        <authorList>
            <person name="Ma L."/>
            <person name="Liu K.-W."/>
            <person name="Li Z."/>
            <person name="Hsiao Y.-Y."/>
            <person name="Qi Y."/>
            <person name="Fu T."/>
            <person name="Tang G."/>
            <person name="Zhang D."/>
            <person name="Sun W.-H."/>
            <person name="Liu D.-K."/>
            <person name="Li Y."/>
            <person name="Chen G.-Z."/>
            <person name="Liu X.-D."/>
            <person name="Liao X.-Y."/>
            <person name="Jiang Y.-T."/>
            <person name="Yu X."/>
            <person name="Hao Y."/>
            <person name="Huang J."/>
            <person name="Zhao X.-W."/>
            <person name="Ke S."/>
            <person name="Chen Y.-Y."/>
            <person name="Wu W.-L."/>
            <person name="Hsu J.-L."/>
            <person name="Lin Y.-F."/>
            <person name="Huang M.-D."/>
            <person name="Li C.-Y."/>
            <person name="Huang L."/>
            <person name="Wang Z.-W."/>
            <person name="Zhao X."/>
            <person name="Zhong W.-Y."/>
            <person name="Peng D.-H."/>
            <person name="Ahmad S."/>
            <person name="Lan S."/>
            <person name="Zhang J.-S."/>
            <person name="Tsai W.-C."/>
            <person name="Van De Peer Y."/>
            <person name="Liu Z.-J."/>
        </authorList>
    </citation>
    <scope>NUCLEOTIDE SEQUENCE</scope>
    <source>
        <strain evidence="1">CP</strain>
        <tissue evidence="1">Leaves</tissue>
    </source>
</reference>
<dbReference type="Proteomes" id="UP001180020">
    <property type="component" value="Unassembled WGS sequence"/>
</dbReference>
<dbReference type="InterPro" id="IPR036691">
    <property type="entry name" value="Endo/exonu/phosph_ase_sf"/>
</dbReference>
<gene>
    <name evidence="1" type="ORF">QJS10_CPA08g00522</name>
</gene>
<protein>
    <recommendedName>
        <fullName evidence="3">Reverse transcriptase</fullName>
    </recommendedName>
</protein>
<keyword evidence="2" id="KW-1185">Reference proteome</keyword>
<evidence type="ECO:0000313" key="2">
    <source>
        <dbReference type="Proteomes" id="UP001180020"/>
    </source>
</evidence>